<dbReference type="Pfam" id="PF06605">
    <property type="entry name" value="Prophage_tail"/>
    <property type="match status" value="1"/>
</dbReference>
<proteinExistence type="predicted"/>
<dbReference type="Proteomes" id="UP000474104">
    <property type="component" value="Unassembled WGS sequence"/>
</dbReference>
<gene>
    <name evidence="2" type="ORF">FMM80_14710</name>
</gene>
<comment type="caution">
    <text evidence="2">The sequence shown here is derived from an EMBL/GenBank/DDBJ whole genome shotgun (WGS) entry which is preliminary data.</text>
</comment>
<organism evidence="2 3">
    <name type="scientific">Schaedlerella arabinosiphila</name>
    <dbReference type="NCBI Taxonomy" id="2044587"/>
    <lineage>
        <taxon>Bacteria</taxon>
        <taxon>Bacillati</taxon>
        <taxon>Bacillota</taxon>
        <taxon>Clostridia</taxon>
        <taxon>Lachnospirales</taxon>
        <taxon>Lachnospiraceae</taxon>
        <taxon>Schaedlerella</taxon>
    </lineage>
</organism>
<reference evidence="2 3" key="1">
    <citation type="submission" date="2019-07" db="EMBL/GenBank/DDBJ databases">
        <title>Draft genome sequences of 15 bacterial species constituting the stable defined intestinal microbiota of the GM15 gnotobiotic mouse model.</title>
        <authorList>
            <person name="Elie C."/>
            <person name="Mathieu A."/>
            <person name="Saliou A."/>
            <person name="Darnaud M."/>
            <person name="Leulier F."/>
            <person name="Tamellini A."/>
        </authorList>
    </citation>
    <scope>NUCLEOTIDE SEQUENCE [LARGE SCALE GENOMIC DNA]</scope>
    <source>
        <strain evidence="3">ASF 502</strain>
    </source>
</reference>
<evidence type="ECO:0000259" key="1">
    <source>
        <dbReference type="Pfam" id="PF06605"/>
    </source>
</evidence>
<feature type="domain" description="Tail spike" evidence="1">
    <location>
        <begin position="94"/>
        <end position="354"/>
    </location>
</feature>
<sequence length="714" mass="80285">MYEVYIDGKVLYYPGDDENVIIEPQLELALNDAGAFEFLLPPGNPEYENIQNRQSMIQVLKDEEEIFYGEVRSCGKDQDNIKECLVIGELAFLHDSIQPQAEYHDLTTRQMLETWLNEHNSQVEERKRFYVGIVTIHDTNDSLYRYTNRETTLDAIREKLVGRLGGYLRIRKVDGVRYLDWITLPEYGKYCEQPIEFGSNLLDYAENCSAEDLATAVIPLGARLEESPIEGLEAYTDITSVNGGVDYLYITEAVERYGWVRKVVTWDDVTIPANLKKKGEEWLKDNQYESLVLELTALDLSDLDSDYEAFALGDTVHASAWPYGMDRTFPVQEMTIYLQEPDRNRLTLGTTIRKNYTSQMKDSNKKVSTELDNVRQTTSWMQSAIDNATAMMTGSKGGHKISEYDEDGRWLRDLYMNAPNKEDASLVMQINMNGIGFSREGFEGPYKNAWTIDGVFLGEFIKAGSISAEKLSVEYRESVNEEIVAKFNVAAGKIEAEVTRAKGVEVDLAASLKVTADSVQTKVSKGEFGSYAQQYYDKVIFGFNSNSKYVQINPGEIAIYDNGVSDSKKRAAFNHNGSHFYRDGYHVGKIGTNQMQSDASKKGLVFDLENEAAYMSWYAAMSANANTYTQKWTYTLKGVGGQAADTLNAGCDIDMHGFSLKNVDLESVRVGNTRAWNGEIPIVTQVRDNGDGTIGWSYSTITVEDGIIMAAPRA</sequence>
<name>A0A9X5C853_9FIRM</name>
<dbReference type="RefSeq" id="WP_162205717.1">
    <property type="nucleotide sequence ID" value="NZ_VIRB01000085.1"/>
</dbReference>
<dbReference type="InterPro" id="IPR010572">
    <property type="entry name" value="Tail_dom"/>
</dbReference>
<protein>
    <recommendedName>
        <fullName evidence="1">Tail spike domain-containing protein</fullName>
    </recommendedName>
</protein>
<dbReference type="AlphaFoldDB" id="A0A9X5C853"/>
<evidence type="ECO:0000313" key="2">
    <source>
        <dbReference type="EMBL" id="NDO69855.1"/>
    </source>
</evidence>
<dbReference type="EMBL" id="VIRB01000085">
    <property type="protein sequence ID" value="NDO69855.1"/>
    <property type="molecule type" value="Genomic_DNA"/>
</dbReference>
<evidence type="ECO:0000313" key="3">
    <source>
        <dbReference type="Proteomes" id="UP000474104"/>
    </source>
</evidence>
<accession>A0A9X5C853</accession>